<feature type="region of interest" description="Disordered" evidence="1">
    <location>
        <begin position="321"/>
        <end position="345"/>
    </location>
</feature>
<protein>
    <submittedName>
        <fullName evidence="3">DUF1998 domain-containing protein</fullName>
    </submittedName>
</protein>
<feature type="compositionally biased region" description="Low complexity" evidence="1">
    <location>
        <begin position="321"/>
        <end position="332"/>
    </location>
</feature>
<feature type="domain" description="MrfA-like Zn-binding" evidence="2">
    <location>
        <begin position="503"/>
        <end position="603"/>
    </location>
</feature>
<evidence type="ECO:0000256" key="1">
    <source>
        <dbReference type="SAM" id="MobiDB-lite"/>
    </source>
</evidence>
<dbReference type="InterPro" id="IPR018973">
    <property type="entry name" value="MZB"/>
</dbReference>
<organism evidence="3 4">
    <name type="scientific">Actinocrinis puniceicyclus</name>
    <dbReference type="NCBI Taxonomy" id="977794"/>
    <lineage>
        <taxon>Bacteria</taxon>
        <taxon>Bacillati</taxon>
        <taxon>Actinomycetota</taxon>
        <taxon>Actinomycetes</taxon>
        <taxon>Catenulisporales</taxon>
        <taxon>Actinospicaceae</taxon>
        <taxon>Actinocrinis</taxon>
    </lineage>
</organism>
<sequence>MTATAPTDNRLRVGELRPSQLLHTFGIGSIADLPNLSVMVMGLDRWDPGNAAVVTEQRLLTAVRRKLGPQVAQLRLPPHQPRTRDPFGNWAGIGVPVEVFPGWLRCSNLSCNLLARARSGLFTLKPNNYAPEKTRYVHNHRVPATALPARFVLACPNGHLDDFPWLYFVHGGVDEDPGHTLTLVERGTTGEAANIFVICSCGASRSMADAIGQTKQANLPACRGRHPHLEKFDPCGEQTRTLALGATNSWFAMQLKVFSLPRTDEPVEQAVREHWETLSLLAPLPAETVKALLPTQYSWRDLEQFGIESVYRTIAALHAAAATTPGSSNSNSGSGGGGDADSPDEAVDLRVPEWAAFTDQREHSLDDFTTRRERGRIAAPGESAPVGALADIVRVTKLREVSALYAFTRLDAPDWDTSAGAVGADNRRCAPISSNPPSWVPCAETRGEGIFLRFDEARIARWEQLDAVHRRASVLRAAHAKWCQTMGVELDWPGVRYILLHTLAHCLIREFALECGYGASGISERIYARSGEQPMAGLLLYTAAPDSEGTLGGLVSLGERDRLIPLLGQAIESAQLCGSDPLCSEHDPREHGRLHGAACHACLFAAETSCEAGNRYLDRALLVDTFAHSGTGLGFFGLPATAA</sequence>
<dbReference type="NCBIfam" id="NF038324">
    <property type="entry name" value="DrmB_fam"/>
    <property type="match status" value="1"/>
</dbReference>
<dbReference type="RefSeq" id="WP_211468612.1">
    <property type="nucleotide sequence ID" value="NZ_JAGSXH010000045.1"/>
</dbReference>
<accession>A0A8J7WKY3</accession>
<dbReference type="InterPro" id="IPR047721">
    <property type="entry name" value="DrmB"/>
</dbReference>
<dbReference type="Proteomes" id="UP000677913">
    <property type="component" value="Unassembled WGS sequence"/>
</dbReference>
<evidence type="ECO:0000313" key="4">
    <source>
        <dbReference type="Proteomes" id="UP000677913"/>
    </source>
</evidence>
<comment type="caution">
    <text evidence="3">The sequence shown here is derived from an EMBL/GenBank/DDBJ whole genome shotgun (WGS) entry which is preliminary data.</text>
</comment>
<proteinExistence type="predicted"/>
<reference evidence="3" key="1">
    <citation type="submission" date="2021-04" db="EMBL/GenBank/DDBJ databases">
        <title>Genome based classification of Actinospica acidithermotolerans sp. nov., an actinobacterium isolated from an Indonesian hot spring.</title>
        <authorList>
            <person name="Kusuma A.B."/>
            <person name="Putra K.E."/>
            <person name="Nafisah S."/>
            <person name="Loh J."/>
            <person name="Nouioui I."/>
            <person name="Goodfellow M."/>
        </authorList>
    </citation>
    <scope>NUCLEOTIDE SEQUENCE</scope>
    <source>
        <strain evidence="3">DSM 45618</strain>
    </source>
</reference>
<keyword evidence="4" id="KW-1185">Reference proteome</keyword>
<dbReference type="EMBL" id="JAGSXH010000045">
    <property type="protein sequence ID" value="MBS2964246.1"/>
    <property type="molecule type" value="Genomic_DNA"/>
</dbReference>
<gene>
    <name evidence="3" type="ORF">KGA66_14395</name>
</gene>
<dbReference type="Pfam" id="PF09369">
    <property type="entry name" value="MZB"/>
    <property type="match status" value="1"/>
</dbReference>
<evidence type="ECO:0000259" key="2">
    <source>
        <dbReference type="Pfam" id="PF09369"/>
    </source>
</evidence>
<dbReference type="AlphaFoldDB" id="A0A8J7WKY3"/>
<name>A0A8J7WKY3_9ACTN</name>
<evidence type="ECO:0000313" key="3">
    <source>
        <dbReference type="EMBL" id="MBS2964246.1"/>
    </source>
</evidence>